<keyword evidence="3" id="KW-1185">Reference proteome</keyword>
<name>A0ABV7RZV3_9RHOB</name>
<dbReference type="CDD" id="cd17511">
    <property type="entry name" value="YbjN_AmyR-like"/>
    <property type="match status" value="1"/>
</dbReference>
<evidence type="ECO:0000313" key="3">
    <source>
        <dbReference type="Proteomes" id="UP001595596"/>
    </source>
</evidence>
<gene>
    <name evidence="2" type="ORF">ACFOMP_08925</name>
</gene>
<dbReference type="EMBL" id="JBHRXE010000020">
    <property type="protein sequence ID" value="MFC3569572.1"/>
    <property type="molecule type" value="Genomic_DNA"/>
</dbReference>
<reference evidence="3" key="1">
    <citation type="journal article" date="2019" name="Int. J. Syst. Evol. Microbiol.">
        <title>The Global Catalogue of Microorganisms (GCM) 10K type strain sequencing project: providing services to taxonomists for standard genome sequencing and annotation.</title>
        <authorList>
            <consortium name="The Broad Institute Genomics Platform"/>
            <consortium name="The Broad Institute Genome Sequencing Center for Infectious Disease"/>
            <person name="Wu L."/>
            <person name="Ma J."/>
        </authorList>
    </citation>
    <scope>NUCLEOTIDE SEQUENCE [LARGE SCALE GENOMIC DNA]</scope>
    <source>
        <strain evidence="3">VKM B-3226</strain>
    </source>
</reference>
<keyword evidence="1" id="KW-0732">Signal</keyword>
<dbReference type="RefSeq" id="WP_019353315.1">
    <property type="nucleotide sequence ID" value="NZ_JBHRXE010000020.1"/>
</dbReference>
<feature type="signal peptide" evidence="1">
    <location>
        <begin position="1"/>
        <end position="21"/>
    </location>
</feature>
<protein>
    <submittedName>
        <fullName evidence="2">YbjN domain-containing protein</fullName>
    </submittedName>
</protein>
<organism evidence="2 3">
    <name type="scientific">Paracoccus simplex</name>
    <dbReference type="NCBI Taxonomy" id="2086346"/>
    <lineage>
        <taxon>Bacteria</taxon>
        <taxon>Pseudomonadati</taxon>
        <taxon>Pseudomonadota</taxon>
        <taxon>Alphaproteobacteria</taxon>
        <taxon>Rhodobacterales</taxon>
        <taxon>Paracoccaceae</taxon>
        <taxon>Paracoccus</taxon>
    </lineage>
</organism>
<comment type="caution">
    <text evidence="2">The sequence shown here is derived from an EMBL/GenBank/DDBJ whole genome shotgun (WGS) entry which is preliminary data.</text>
</comment>
<evidence type="ECO:0000313" key="2">
    <source>
        <dbReference type="EMBL" id="MFC3569572.1"/>
    </source>
</evidence>
<dbReference type="InterPro" id="IPR019660">
    <property type="entry name" value="Put_sensory_transdc_reg_YbjN"/>
</dbReference>
<feature type="chain" id="PRO_5047224426" evidence="1">
    <location>
        <begin position="22"/>
        <end position="151"/>
    </location>
</feature>
<dbReference type="Pfam" id="PF10722">
    <property type="entry name" value="YbjN"/>
    <property type="match status" value="1"/>
</dbReference>
<dbReference type="Proteomes" id="UP001595596">
    <property type="component" value="Unassembled WGS sequence"/>
</dbReference>
<accession>A0ABV7RZV3</accession>
<proteinExistence type="predicted"/>
<sequence length="151" mass="16903">MMRTLVPLVLAALIQAPAAQAQVVGDPEVIRLMMMDFGLPAEPSTDAAGDPLIDSRIDGTHFSVYFYQCEKTCASIQFSAGFDLDAPMTTEQVNQWNRDKRFGKVYLDETGDPFVEMDIGLAGEGIGRKNFEDALDTWRIVLSDFREFIDW</sequence>
<evidence type="ECO:0000256" key="1">
    <source>
        <dbReference type="SAM" id="SignalP"/>
    </source>
</evidence>